<feature type="non-terminal residue" evidence="1">
    <location>
        <position position="1"/>
    </location>
</feature>
<organism evidence="1">
    <name type="scientific">marine sediment metagenome</name>
    <dbReference type="NCBI Taxonomy" id="412755"/>
    <lineage>
        <taxon>unclassified sequences</taxon>
        <taxon>metagenomes</taxon>
        <taxon>ecological metagenomes</taxon>
    </lineage>
</organism>
<sequence length="139" mass="16323">VLNNRVEVKEGEYSNQTGHIALAEAAYPMPRWPTKSEYPQTPLGEKLCEEDWVRVERRDYPRARYGWMVGARQIRNAEGVRLNDYELSIVVYQKFLPKDRPVYELKLDEPKCKKVKYTVGTNPRDPTIGRWVVRTSLRP</sequence>
<gene>
    <name evidence="1" type="ORF">S03H2_63414</name>
</gene>
<comment type="caution">
    <text evidence="1">The sequence shown here is derived from an EMBL/GenBank/DDBJ whole genome shotgun (WGS) entry which is preliminary data.</text>
</comment>
<reference evidence="1" key="1">
    <citation type="journal article" date="2014" name="Front. Microbiol.">
        <title>High frequency of phylogenetically diverse reductive dehalogenase-homologous genes in deep subseafloor sedimentary metagenomes.</title>
        <authorList>
            <person name="Kawai M."/>
            <person name="Futagami T."/>
            <person name="Toyoda A."/>
            <person name="Takaki Y."/>
            <person name="Nishi S."/>
            <person name="Hori S."/>
            <person name="Arai W."/>
            <person name="Tsubouchi T."/>
            <person name="Morono Y."/>
            <person name="Uchiyama I."/>
            <person name="Ito T."/>
            <person name="Fujiyama A."/>
            <person name="Inagaki F."/>
            <person name="Takami H."/>
        </authorList>
    </citation>
    <scope>NUCLEOTIDE SEQUENCE</scope>
    <source>
        <strain evidence="1">Expedition CK06-06</strain>
    </source>
</reference>
<proteinExistence type="predicted"/>
<dbReference type="AlphaFoldDB" id="X1JTF7"/>
<evidence type="ECO:0000313" key="1">
    <source>
        <dbReference type="EMBL" id="GAH84705.1"/>
    </source>
</evidence>
<accession>X1JTF7</accession>
<protein>
    <submittedName>
        <fullName evidence="1">Uncharacterized protein</fullName>
    </submittedName>
</protein>
<name>X1JTF7_9ZZZZ</name>
<dbReference type="EMBL" id="BARU01041088">
    <property type="protein sequence ID" value="GAH84705.1"/>
    <property type="molecule type" value="Genomic_DNA"/>
</dbReference>